<protein>
    <submittedName>
        <fullName evidence="12">L,D-transpeptidase</fullName>
    </submittedName>
</protein>
<evidence type="ECO:0000256" key="3">
    <source>
        <dbReference type="ARBA" id="ARBA00022676"/>
    </source>
</evidence>
<evidence type="ECO:0000256" key="8">
    <source>
        <dbReference type="ARBA" id="ARBA00023316"/>
    </source>
</evidence>
<evidence type="ECO:0000313" key="12">
    <source>
        <dbReference type="EMBL" id="BBF92867.1"/>
    </source>
</evidence>
<name>A0A348FZY4_9HYPH</name>
<dbReference type="GO" id="GO:0071555">
    <property type="term" value="P:cell wall organization"/>
    <property type="evidence" value="ECO:0007669"/>
    <property type="project" value="UniProtKB-UniRule"/>
</dbReference>
<keyword evidence="10" id="KW-0732">Signal</keyword>
<comment type="similarity">
    <text evidence="2">Belongs to the YkuD family.</text>
</comment>
<dbReference type="GO" id="GO:0008360">
    <property type="term" value="P:regulation of cell shape"/>
    <property type="evidence" value="ECO:0007669"/>
    <property type="project" value="UniProtKB-UniRule"/>
</dbReference>
<dbReference type="InterPro" id="IPR050979">
    <property type="entry name" value="LD-transpeptidase"/>
</dbReference>
<dbReference type="PROSITE" id="PS52029">
    <property type="entry name" value="LD_TPASE"/>
    <property type="match status" value="1"/>
</dbReference>
<feature type="chain" id="PRO_5016996828" evidence="10">
    <location>
        <begin position="27"/>
        <end position="207"/>
    </location>
</feature>
<evidence type="ECO:0000256" key="4">
    <source>
        <dbReference type="ARBA" id="ARBA00022679"/>
    </source>
</evidence>
<dbReference type="RefSeq" id="WP_425290296.1">
    <property type="nucleotide sequence ID" value="NZ_AP018907.1"/>
</dbReference>
<keyword evidence="7 9" id="KW-0573">Peptidoglycan synthesis</keyword>
<evidence type="ECO:0000256" key="9">
    <source>
        <dbReference type="PROSITE-ProRule" id="PRU01373"/>
    </source>
</evidence>
<dbReference type="InterPro" id="IPR038063">
    <property type="entry name" value="Transpep_catalytic_dom"/>
</dbReference>
<keyword evidence="6 9" id="KW-0133">Cell shape</keyword>
<dbReference type="CDD" id="cd16913">
    <property type="entry name" value="YkuD_like"/>
    <property type="match status" value="1"/>
</dbReference>
<dbReference type="FunFam" id="2.40.440.10:FF:000002">
    <property type="entry name" value="L,D-transpeptidase ErfK/SrfK"/>
    <property type="match status" value="1"/>
</dbReference>
<dbReference type="Gene3D" id="2.40.440.10">
    <property type="entry name" value="L,D-transpeptidase catalytic domain-like"/>
    <property type="match status" value="1"/>
</dbReference>
<keyword evidence="3" id="KW-0328">Glycosyltransferase</keyword>
<keyword evidence="13" id="KW-1185">Reference proteome</keyword>
<keyword evidence="8 9" id="KW-0961">Cell wall biogenesis/degradation</keyword>
<keyword evidence="4" id="KW-0808">Transferase</keyword>
<evidence type="ECO:0000256" key="6">
    <source>
        <dbReference type="ARBA" id="ARBA00022960"/>
    </source>
</evidence>
<dbReference type="InterPro" id="IPR005490">
    <property type="entry name" value="LD_TPept_cat_dom"/>
</dbReference>
<dbReference type="KEGG" id="blag:BLTE_15520"/>
<dbReference type="GO" id="GO:0016757">
    <property type="term" value="F:glycosyltransferase activity"/>
    <property type="evidence" value="ECO:0007669"/>
    <property type="project" value="UniProtKB-KW"/>
</dbReference>
<dbReference type="GO" id="GO:0018104">
    <property type="term" value="P:peptidoglycan-protein cross-linking"/>
    <property type="evidence" value="ECO:0007669"/>
    <property type="project" value="TreeGrafter"/>
</dbReference>
<dbReference type="GO" id="GO:0071972">
    <property type="term" value="F:peptidoglycan L,D-transpeptidase activity"/>
    <property type="evidence" value="ECO:0007669"/>
    <property type="project" value="TreeGrafter"/>
</dbReference>
<dbReference type="PANTHER" id="PTHR30582">
    <property type="entry name" value="L,D-TRANSPEPTIDASE"/>
    <property type="match status" value="1"/>
</dbReference>
<evidence type="ECO:0000256" key="1">
    <source>
        <dbReference type="ARBA" id="ARBA00004752"/>
    </source>
</evidence>
<evidence type="ECO:0000259" key="11">
    <source>
        <dbReference type="PROSITE" id="PS52029"/>
    </source>
</evidence>
<dbReference type="GO" id="GO:0005576">
    <property type="term" value="C:extracellular region"/>
    <property type="evidence" value="ECO:0007669"/>
    <property type="project" value="TreeGrafter"/>
</dbReference>
<evidence type="ECO:0000256" key="2">
    <source>
        <dbReference type="ARBA" id="ARBA00005992"/>
    </source>
</evidence>
<feature type="signal peptide" evidence="10">
    <location>
        <begin position="1"/>
        <end position="26"/>
    </location>
</feature>
<feature type="active site" description="Nucleophile" evidence="9">
    <location>
        <position position="178"/>
    </location>
</feature>
<reference evidence="12 13" key="1">
    <citation type="submission" date="2018-08" db="EMBL/GenBank/DDBJ databases">
        <title>Complete genome sequencing of Blastochloris tepida GI.</title>
        <authorList>
            <person name="Tsukatani Y."/>
            <person name="Mori H."/>
        </authorList>
    </citation>
    <scope>NUCLEOTIDE SEQUENCE [LARGE SCALE GENOMIC DNA]</scope>
    <source>
        <strain evidence="12 13">GI</strain>
    </source>
</reference>
<evidence type="ECO:0000256" key="10">
    <source>
        <dbReference type="SAM" id="SignalP"/>
    </source>
</evidence>
<dbReference type="SUPFAM" id="SSF141523">
    <property type="entry name" value="L,D-transpeptidase catalytic domain-like"/>
    <property type="match status" value="1"/>
</dbReference>
<keyword evidence="5" id="KW-0378">Hydrolase</keyword>
<evidence type="ECO:0000256" key="5">
    <source>
        <dbReference type="ARBA" id="ARBA00022801"/>
    </source>
</evidence>
<evidence type="ECO:0000256" key="7">
    <source>
        <dbReference type="ARBA" id="ARBA00022984"/>
    </source>
</evidence>
<dbReference type="EMBL" id="AP018907">
    <property type="protein sequence ID" value="BBF92867.1"/>
    <property type="molecule type" value="Genomic_DNA"/>
</dbReference>
<dbReference type="PROSITE" id="PS51257">
    <property type="entry name" value="PROKAR_LIPOPROTEIN"/>
    <property type="match status" value="1"/>
</dbReference>
<dbReference type="UniPathway" id="UPA00219"/>
<accession>A0A348FZY4</accession>
<dbReference type="Pfam" id="PF03734">
    <property type="entry name" value="YkuD"/>
    <property type="match status" value="1"/>
</dbReference>
<dbReference type="Proteomes" id="UP000266934">
    <property type="component" value="Chromosome"/>
</dbReference>
<proteinExistence type="inferred from homology"/>
<organism evidence="12 13">
    <name type="scientific">Blastochloris tepida</name>
    <dbReference type="NCBI Taxonomy" id="2233851"/>
    <lineage>
        <taxon>Bacteria</taxon>
        <taxon>Pseudomonadati</taxon>
        <taxon>Pseudomonadota</taxon>
        <taxon>Alphaproteobacteria</taxon>
        <taxon>Hyphomicrobiales</taxon>
        <taxon>Blastochloridaceae</taxon>
        <taxon>Blastochloris</taxon>
    </lineage>
</organism>
<feature type="domain" description="L,D-TPase catalytic" evidence="11">
    <location>
        <begin position="73"/>
        <end position="202"/>
    </location>
</feature>
<evidence type="ECO:0000313" key="13">
    <source>
        <dbReference type="Proteomes" id="UP000266934"/>
    </source>
</evidence>
<comment type="pathway">
    <text evidence="1 9">Cell wall biogenesis; peptidoglycan biosynthesis.</text>
</comment>
<gene>
    <name evidence="12" type="ORF">BLTE_15520</name>
</gene>
<dbReference type="PANTHER" id="PTHR30582:SF24">
    <property type="entry name" value="L,D-TRANSPEPTIDASE ERFK_SRFK-RELATED"/>
    <property type="match status" value="1"/>
</dbReference>
<feature type="active site" description="Proton donor/acceptor" evidence="9">
    <location>
        <position position="162"/>
    </location>
</feature>
<sequence length="207" mass="22415">MVRNSSLCAIGAAVLACLFLALPARAQPMPIGGMGSVLDVGDEPGRISTEETVISDGPFARQMVFFRTTEAPGTVIIHTSERFLYIVQPNNRALRYGIGVGRDGFQWSGLVRISRKAEWPDWTPPAEMIQRQPYLPRFMAGGPGNPMGARALYLGETVYRIHGTNQPETIGSAVSSGCFRLANGDIIDLYARIPLGTKVVVRHGASI</sequence>
<dbReference type="AlphaFoldDB" id="A0A348FZY4"/>